<dbReference type="Gene3D" id="1.10.3380.20">
    <property type="match status" value="1"/>
</dbReference>
<dbReference type="SUPFAM" id="SSF158702">
    <property type="entry name" value="Sec63 N-terminal domain-like"/>
    <property type="match status" value="1"/>
</dbReference>
<dbReference type="SMART" id="SM00487">
    <property type="entry name" value="DEXDc"/>
    <property type="match status" value="1"/>
</dbReference>
<keyword evidence="10" id="KW-0378">Hydrolase</keyword>
<dbReference type="Pfam" id="PF00271">
    <property type="entry name" value="Helicase_C"/>
    <property type="match status" value="1"/>
</dbReference>
<dbReference type="Pfam" id="PF00270">
    <property type="entry name" value="DEAD"/>
    <property type="match status" value="1"/>
</dbReference>
<dbReference type="InterPro" id="IPR036397">
    <property type="entry name" value="RNaseH_sf"/>
</dbReference>
<dbReference type="InterPro" id="IPR001098">
    <property type="entry name" value="DNA-dir_DNA_pol_A_palm_dom"/>
</dbReference>
<reference evidence="10 11" key="1">
    <citation type="submission" date="2015-09" db="EMBL/GenBank/DDBJ databases">
        <title>Trachymyrmex zeteki WGS genome.</title>
        <authorList>
            <person name="Nygaard S."/>
            <person name="Hu H."/>
            <person name="Boomsma J."/>
            <person name="Zhang G."/>
        </authorList>
    </citation>
    <scope>NUCLEOTIDE SEQUENCE [LARGE SCALE GENOMIC DNA]</scope>
    <source>
        <strain evidence="10">Tzet28-1</strain>
        <tissue evidence="10">Whole body</tissue>
    </source>
</reference>
<dbReference type="InterPro" id="IPR002298">
    <property type="entry name" value="DNA_polymerase_A"/>
</dbReference>
<dbReference type="InterPro" id="IPR043502">
    <property type="entry name" value="DNA/RNA_pol_sf"/>
</dbReference>
<dbReference type="Gene3D" id="3.40.50.300">
    <property type="entry name" value="P-loop containing nucleotide triphosphate hydrolases"/>
    <property type="match status" value="2"/>
</dbReference>
<dbReference type="FunFam" id="1.10.150.20:FF:000002">
    <property type="entry name" value="DNA polymerase I"/>
    <property type="match status" value="1"/>
</dbReference>
<evidence type="ECO:0000256" key="5">
    <source>
        <dbReference type="ARBA" id="ARBA00023204"/>
    </source>
</evidence>
<dbReference type="FunFam" id="3.40.50.300:FF:000885">
    <property type="entry name" value="DNA polymerase theta"/>
    <property type="match status" value="1"/>
</dbReference>
<dbReference type="FunFam" id="3.40.50.300:FF:000813">
    <property type="entry name" value="helicase POLQ-like isoform X1"/>
    <property type="match status" value="1"/>
</dbReference>
<dbReference type="InterPro" id="IPR027417">
    <property type="entry name" value="P-loop_NTPase"/>
</dbReference>
<feature type="domain" description="Helicase ATP-binding" evidence="8">
    <location>
        <begin position="237"/>
        <end position="411"/>
    </location>
</feature>
<dbReference type="SMART" id="SM00482">
    <property type="entry name" value="POLAc"/>
    <property type="match status" value="1"/>
</dbReference>
<dbReference type="SUPFAM" id="SSF46785">
    <property type="entry name" value="Winged helix' DNA-binding domain"/>
    <property type="match status" value="1"/>
</dbReference>
<keyword evidence="10" id="KW-0347">Helicase</keyword>
<dbReference type="CDD" id="cd18026">
    <property type="entry name" value="DEXHc_POLQ-like"/>
    <property type="match status" value="1"/>
</dbReference>
<evidence type="ECO:0000256" key="4">
    <source>
        <dbReference type="ARBA" id="ARBA00022840"/>
    </source>
</evidence>
<dbReference type="GO" id="GO:0006261">
    <property type="term" value="P:DNA-templated DNA replication"/>
    <property type="evidence" value="ECO:0007669"/>
    <property type="project" value="InterPro"/>
</dbReference>
<dbReference type="Gene3D" id="3.30.70.370">
    <property type="match status" value="1"/>
</dbReference>
<dbReference type="Pfam" id="PF20470">
    <property type="entry name" value="HTH_61"/>
    <property type="match status" value="1"/>
</dbReference>
<protein>
    <submittedName>
        <fullName evidence="10">Helicase POLQ-like protein</fullName>
    </submittedName>
</protein>
<comment type="subcellular location">
    <subcellularLocation>
        <location evidence="1">Nucleus</location>
    </subcellularLocation>
</comment>
<organism evidence="10 11">
    <name type="scientific">Mycetomoellerius zeteki</name>
    <dbReference type="NCBI Taxonomy" id="64791"/>
    <lineage>
        <taxon>Eukaryota</taxon>
        <taxon>Metazoa</taxon>
        <taxon>Ecdysozoa</taxon>
        <taxon>Arthropoda</taxon>
        <taxon>Hexapoda</taxon>
        <taxon>Insecta</taxon>
        <taxon>Pterygota</taxon>
        <taxon>Neoptera</taxon>
        <taxon>Endopterygota</taxon>
        <taxon>Hymenoptera</taxon>
        <taxon>Apocrita</taxon>
        <taxon>Aculeata</taxon>
        <taxon>Formicoidea</taxon>
        <taxon>Formicidae</taxon>
        <taxon>Myrmicinae</taxon>
        <taxon>Mycetomoellerius</taxon>
    </lineage>
</organism>
<keyword evidence="5" id="KW-0234">DNA repair</keyword>
<evidence type="ECO:0000256" key="6">
    <source>
        <dbReference type="ARBA" id="ARBA00023242"/>
    </source>
</evidence>
<name>A0A151XD47_9HYME</name>
<dbReference type="InterPro" id="IPR011545">
    <property type="entry name" value="DEAD/DEAH_box_helicase_dom"/>
</dbReference>
<dbReference type="Gene3D" id="1.20.1060.10">
    <property type="entry name" value="Taq DNA Polymerase, Chain T, domain 4"/>
    <property type="match status" value="1"/>
</dbReference>
<gene>
    <name evidence="10" type="ORF">ALC60_02705</name>
</gene>
<dbReference type="GO" id="GO:0004386">
    <property type="term" value="F:helicase activity"/>
    <property type="evidence" value="ECO:0007669"/>
    <property type="project" value="UniProtKB-KW"/>
</dbReference>
<dbReference type="CDD" id="cd08638">
    <property type="entry name" value="DNA_pol_A_theta"/>
    <property type="match status" value="1"/>
</dbReference>
<evidence type="ECO:0000256" key="1">
    <source>
        <dbReference type="ARBA" id="ARBA00004123"/>
    </source>
</evidence>
<dbReference type="GO" id="GO:0005634">
    <property type="term" value="C:nucleus"/>
    <property type="evidence" value="ECO:0007669"/>
    <property type="project" value="UniProtKB-SubCell"/>
</dbReference>
<dbReference type="GO" id="GO:0003677">
    <property type="term" value="F:DNA binding"/>
    <property type="evidence" value="ECO:0007669"/>
    <property type="project" value="InterPro"/>
</dbReference>
<dbReference type="Pfam" id="PF00476">
    <property type="entry name" value="DNA_pol_A"/>
    <property type="match status" value="1"/>
</dbReference>
<dbReference type="Pfam" id="PF21099">
    <property type="entry name" value="POLQ_helical"/>
    <property type="match status" value="1"/>
</dbReference>
<evidence type="ECO:0000313" key="11">
    <source>
        <dbReference type="Proteomes" id="UP000075809"/>
    </source>
</evidence>
<evidence type="ECO:0000256" key="7">
    <source>
        <dbReference type="SAM" id="MobiDB-lite"/>
    </source>
</evidence>
<feature type="domain" description="Helicase C-terminal" evidence="9">
    <location>
        <begin position="450"/>
        <end position="652"/>
    </location>
</feature>
<dbReference type="Proteomes" id="UP000075809">
    <property type="component" value="Unassembled WGS sequence"/>
</dbReference>
<dbReference type="CDD" id="cd18795">
    <property type="entry name" value="SF2_C_Ski2"/>
    <property type="match status" value="1"/>
</dbReference>
<dbReference type="InterPro" id="IPR014001">
    <property type="entry name" value="Helicase_ATP-bd"/>
</dbReference>
<dbReference type="PRINTS" id="PR00868">
    <property type="entry name" value="DNAPOLI"/>
</dbReference>
<dbReference type="PROSITE" id="PS51194">
    <property type="entry name" value="HELICASE_CTER"/>
    <property type="match status" value="1"/>
</dbReference>
<dbReference type="GO" id="GO:0097681">
    <property type="term" value="P:double-strand break repair via alternative nonhomologous end joining"/>
    <property type="evidence" value="ECO:0007669"/>
    <property type="project" value="TreeGrafter"/>
</dbReference>
<evidence type="ECO:0000259" key="8">
    <source>
        <dbReference type="PROSITE" id="PS51192"/>
    </source>
</evidence>
<dbReference type="InterPro" id="IPR036390">
    <property type="entry name" value="WH_DNA-bd_sf"/>
</dbReference>
<proteinExistence type="predicted"/>
<keyword evidence="6" id="KW-0539">Nucleus</keyword>
<dbReference type="GO" id="GO:0003887">
    <property type="term" value="F:DNA-directed DNA polymerase activity"/>
    <property type="evidence" value="ECO:0007669"/>
    <property type="project" value="InterPro"/>
</dbReference>
<feature type="region of interest" description="Disordered" evidence="7">
    <location>
        <begin position="96"/>
        <end position="144"/>
    </location>
</feature>
<evidence type="ECO:0000313" key="10">
    <source>
        <dbReference type="EMBL" id="KYQ58285.1"/>
    </source>
</evidence>
<keyword evidence="11" id="KW-1185">Reference proteome</keyword>
<feature type="compositionally biased region" description="Basic and acidic residues" evidence="7">
    <location>
        <begin position="1061"/>
        <end position="1075"/>
    </location>
</feature>
<evidence type="ECO:0000259" key="9">
    <source>
        <dbReference type="PROSITE" id="PS51194"/>
    </source>
</evidence>
<dbReference type="GO" id="GO:0005524">
    <property type="term" value="F:ATP binding"/>
    <property type="evidence" value="ECO:0007669"/>
    <property type="project" value="UniProtKB-KW"/>
</dbReference>
<feature type="region of interest" description="Disordered" evidence="7">
    <location>
        <begin position="1048"/>
        <end position="1075"/>
    </location>
</feature>
<dbReference type="InterPro" id="IPR048960">
    <property type="entry name" value="POLQ-like_helical"/>
</dbReference>
<dbReference type="Gene3D" id="1.10.150.20">
    <property type="entry name" value="5' to 3' exonuclease, C-terminal subdomain"/>
    <property type="match status" value="1"/>
</dbReference>
<dbReference type="InterPro" id="IPR001650">
    <property type="entry name" value="Helicase_C-like"/>
</dbReference>
<evidence type="ECO:0000256" key="2">
    <source>
        <dbReference type="ARBA" id="ARBA00022741"/>
    </source>
</evidence>
<dbReference type="EMBL" id="KQ982294">
    <property type="protein sequence ID" value="KYQ58285.1"/>
    <property type="molecule type" value="Genomic_DNA"/>
</dbReference>
<dbReference type="STRING" id="64791.A0A151XD47"/>
<evidence type="ECO:0000256" key="3">
    <source>
        <dbReference type="ARBA" id="ARBA00022763"/>
    </source>
</evidence>
<dbReference type="SUPFAM" id="SSF52540">
    <property type="entry name" value="P-loop containing nucleoside triphosphate hydrolases"/>
    <property type="match status" value="1"/>
</dbReference>
<dbReference type="PANTHER" id="PTHR10133:SF62">
    <property type="entry name" value="DNA POLYMERASE THETA"/>
    <property type="match status" value="1"/>
</dbReference>
<dbReference type="Gene3D" id="3.30.420.10">
    <property type="entry name" value="Ribonuclease H-like superfamily/Ribonuclease H"/>
    <property type="match status" value="1"/>
</dbReference>
<keyword evidence="4" id="KW-0067">ATP-binding</keyword>
<dbReference type="InterPro" id="IPR046931">
    <property type="entry name" value="HTH_61"/>
</dbReference>
<accession>A0A151XD47</accession>
<dbReference type="PANTHER" id="PTHR10133">
    <property type="entry name" value="DNA POLYMERASE I"/>
    <property type="match status" value="1"/>
</dbReference>
<dbReference type="SUPFAM" id="SSF56672">
    <property type="entry name" value="DNA/RNA polymerases"/>
    <property type="match status" value="1"/>
</dbReference>
<dbReference type="SMART" id="SM00490">
    <property type="entry name" value="HELICc"/>
    <property type="match status" value="1"/>
</dbReference>
<dbReference type="PROSITE" id="PS51192">
    <property type="entry name" value="HELICASE_ATP_BIND_1"/>
    <property type="match status" value="1"/>
</dbReference>
<keyword evidence="3" id="KW-0227">DNA damage</keyword>
<sequence>MQSFGDDTLLACIDIEKRHQTLQKQTGGKIQELQEENVSDLDKYFKSNSLLSEFANTQNNVDKSRSSDSDTKRIEKKKMYPVKYLEDSILIPKTNSRRNLSPAFSAPKGNSLPSQKKRSPHKTNNENVDTNLKEKHRSGITNSTKKCEKFSTQGLYKNKSSNDTQNATSSSDVLRLSAVNSAYDEENSEFVISSPPIGTQDRCKLVSWSLPPNILQKYIARGVEEMFAWQMECLSNHLVMQERKNLVYSAPTSAGKTFVAEMLLIKTVLERKKKVIFILPFVSVVREKMYYFQDLLSDIGIKVHGFMGGNVPPGGFATTDVAVATIEKANSLVNRLMEENDLNSLGTVIIDELHLLGDPNRGYLLELLLTKLKYMTIHNNGVDIQLIGMSATLPNLTLLAKWLNAELYKTEFRPIPLNEYCKIGANIYDNKLNLVRKLTELQELGTDVDNILQLCIETISAGHSVLIFCPTKKWCEKLAEQIATAFFKLGCGDTEFGEMLKKEIDSTLIQETLEQLKRSPSGLDNILKNTISFGTAFHHAGLTMDERDIIEGSFRTGSLRVLIATSTLSSGVNLPARRVIIRSPLFGGSPLNTLTYKQMIGRAGRMGKDSAGESILICKPNEHNAAASLLSATLDPIESCLNDSTLLIRALLEAVASEVLYTYKDLELYINCTLLSLNEQSDVQTFSNEAIKFLLDNEFLLLQTTERESRWVATPLGKACLAASIPPREGLFLFEELQKARRCFVLDTELHVIYLITPLSSGCQIGTVDWMTFHELWNTMSESERRVGKLVGVEERFVLSAIRGIIKSGKSLNIHRRFYSALALHDLVKEVPLHAVCKKYGCCRGVLQTLQQSAATYAGMVTQFCKQLGWDCMELLISQFQTRLQFGVCRELLDLLRLPMLNGLRARSLYKHGIETVADLAIANELNVERALYNALPFESEKECEGEYAFDVEKRNKMRTVFVTGRDGLTPQQAAILLVQEARMLIQNELGLEQMPWEQNDQSLQVNTCTKNVEDMSDIKEKIQSLDVKNSQKMRTSIIENSLHIKSPVNNENRKGNNLKLDTRKESETNMSDKKEVIESNNSKAFVSELDATNALQKESTSPNTGNVQLCDKNNAKSIGPANIQSKNSILSWGDDSWINCEGWLKQIAQDQNVIQSKKEISNSKIKNIVNTNISLALKNTKTCTQSNKESTIKTDIKKRIAAVKEKAPRKSKLSRETEIDSPVANIIVFRKERKTSADSNISDSDDFIVDSQHFESPFSSSKSHTRTTLEKMRKLRSQKFIDEDTLTEMNNCPINSPIKEISNDKVEDKIKKKEREMTSKLKEISAQNPLSASIDSIIYNSEDETANNLMRSTLKTKQYETQSNNLDKNVKLKIENILPDNKKNLLNETIEWNTLNIVKVANNRATFNLFKREVLKKRNIALALHCDLYIDNTTNIGSKICASNAEGKRKSRRSGNYSHGNKEIRGVAISWENNIAYYISFNNSQESKVSGKEQMALLKDLLYDTSLYMKCFATKDIYKLLYQCCGITAKCRFLDPVIGHWLYTNGSERNFNEMVLQYFQQGNVIMKRIKSCYYAGPGMDAQNSLPGEFRSAAEAVLTWHMMDNIMNKLEELNPALLYTLREVEMRIMTTLACMELSGIGVNLKSLQELSSVVSNEMQSLETKAYDLAGRKFNFSSSKEVGQVLGLYKDKKVSTSKTVLEKCDNPISTLVISWRKLNATRTKMVYPLLNLVQGDSRVCGNCITCTVTGRVSMHEPNLQNVPKDFSFADNNLVVSVRMAFVPALGNIMLSADYCQLELRLLTHFSQDSVLCKIMKQPGDIFKNIAAKWNNVAEEQVTSEMRQRTKQLCYGMIYGMGVKSLAENLCISESEAQEFLESFMSAYPGIYKWLNDVLEEAHHDGYVTTLLGRRRQLPDLSSTKSSVRAQAERQSVNTKVQGSAADIVKKAMISIEDKIRCYFPDSAIIFPEVHTTRKLRSNLQQRGGYLVLQLHDELLYEVNLADLKEVAVIIRESMENVCQLTVPLPVKIRVGPAWGDLNDYQF</sequence>
<keyword evidence="2" id="KW-0547">Nucleotide-binding</keyword>